<dbReference type="RefSeq" id="WP_377381776.1">
    <property type="nucleotide sequence ID" value="NZ_JBHSSW010000066.1"/>
</dbReference>
<organism evidence="1 2">
    <name type="scientific">Ponticaulis profundi</name>
    <dbReference type="NCBI Taxonomy" id="2665222"/>
    <lineage>
        <taxon>Bacteria</taxon>
        <taxon>Pseudomonadati</taxon>
        <taxon>Pseudomonadota</taxon>
        <taxon>Alphaproteobacteria</taxon>
        <taxon>Hyphomonadales</taxon>
        <taxon>Hyphomonadaceae</taxon>
        <taxon>Ponticaulis</taxon>
    </lineage>
</organism>
<dbReference type="PANTHER" id="PTHR11669">
    <property type="entry name" value="REPLICATION FACTOR C / DNA POLYMERASE III GAMMA-TAU SUBUNIT"/>
    <property type="match status" value="1"/>
</dbReference>
<comment type="caution">
    <text evidence="1">The sequence shown here is derived from an EMBL/GenBank/DDBJ whole genome shotgun (WGS) entry which is preliminary data.</text>
</comment>
<proteinExistence type="predicted"/>
<sequence length="326" mass="36384">MFGPVVGHEKNIESFLRAMSSRRFHHAWLFHGPKGIGKGLLARNLAALLLGAERGSGSSFQVKKGRVTDLMSAGSHPDFRLLEKTESETGRPRQDIPVDDLRKLLQFFTLKPALGGRRVAIIDSLDEMNPSGSNALLKTLEEPPKDTVLFLIYHGKSALLPTIRSRCQRLLFHRLDDDALRSAIATSDFADTEPSQELLRLSAGSPGQAKTFLENDCDLLLETLGDFCERAWPNPSPLITNRLLSLMAQSESLNLIAMQYLEQWCLARLEEDLDVSLKKKISVAWQETLLATGRANQLKLDLTERSAMCLSKFQALAREYEIQNAV</sequence>
<dbReference type="InterPro" id="IPR050238">
    <property type="entry name" value="DNA_Rep/Repair_Clamp_Loader"/>
</dbReference>
<gene>
    <name evidence="1" type="ORF">ACFQDM_18155</name>
</gene>
<accession>A0ABW1SFF2</accession>
<protein>
    <submittedName>
        <fullName evidence="1">AAA family ATPase</fullName>
    </submittedName>
</protein>
<evidence type="ECO:0000313" key="2">
    <source>
        <dbReference type="Proteomes" id="UP001596303"/>
    </source>
</evidence>
<dbReference type="SUPFAM" id="SSF52540">
    <property type="entry name" value="P-loop containing nucleoside triphosphate hydrolases"/>
    <property type="match status" value="1"/>
</dbReference>
<name>A0ABW1SFF2_9PROT</name>
<dbReference type="EMBL" id="JBHSSW010000066">
    <property type="protein sequence ID" value="MFC6200002.1"/>
    <property type="molecule type" value="Genomic_DNA"/>
</dbReference>
<dbReference type="Proteomes" id="UP001596303">
    <property type="component" value="Unassembled WGS sequence"/>
</dbReference>
<dbReference type="Pfam" id="PF13177">
    <property type="entry name" value="DNA_pol3_delta2"/>
    <property type="match status" value="1"/>
</dbReference>
<dbReference type="Gene3D" id="3.40.50.300">
    <property type="entry name" value="P-loop containing nucleotide triphosphate hydrolases"/>
    <property type="match status" value="1"/>
</dbReference>
<evidence type="ECO:0000313" key="1">
    <source>
        <dbReference type="EMBL" id="MFC6200002.1"/>
    </source>
</evidence>
<dbReference type="PANTHER" id="PTHR11669:SF8">
    <property type="entry name" value="DNA POLYMERASE III SUBUNIT DELTA"/>
    <property type="match status" value="1"/>
</dbReference>
<reference evidence="2" key="1">
    <citation type="journal article" date="2019" name="Int. J. Syst. Evol. Microbiol.">
        <title>The Global Catalogue of Microorganisms (GCM) 10K type strain sequencing project: providing services to taxonomists for standard genome sequencing and annotation.</title>
        <authorList>
            <consortium name="The Broad Institute Genomics Platform"/>
            <consortium name="The Broad Institute Genome Sequencing Center for Infectious Disease"/>
            <person name="Wu L."/>
            <person name="Ma J."/>
        </authorList>
    </citation>
    <scope>NUCLEOTIDE SEQUENCE [LARGE SCALE GENOMIC DNA]</scope>
    <source>
        <strain evidence="2">CGMCC-1.15741</strain>
    </source>
</reference>
<dbReference type="InterPro" id="IPR027417">
    <property type="entry name" value="P-loop_NTPase"/>
</dbReference>
<keyword evidence="2" id="KW-1185">Reference proteome</keyword>